<name>F2UN13_SALR5</name>
<dbReference type="SMART" id="SM00184">
    <property type="entry name" value="RING"/>
    <property type="match status" value="1"/>
</dbReference>
<organism evidence="10">
    <name type="scientific">Salpingoeca rosetta (strain ATCC 50818 / BSB-021)</name>
    <dbReference type="NCBI Taxonomy" id="946362"/>
    <lineage>
        <taxon>Eukaryota</taxon>
        <taxon>Choanoflagellata</taxon>
        <taxon>Craspedida</taxon>
        <taxon>Salpingoecidae</taxon>
        <taxon>Salpingoeca</taxon>
    </lineage>
</organism>
<feature type="domain" description="RING-type" evidence="8">
    <location>
        <begin position="337"/>
        <end position="375"/>
    </location>
</feature>
<protein>
    <recommendedName>
        <fullName evidence="8">RING-type domain-containing protein</fullName>
    </recommendedName>
</protein>
<feature type="compositionally biased region" description="Acidic residues" evidence="7">
    <location>
        <begin position="298"/>
        <end position="314"/>
    </location>
</feature>
<evidence type="ECO:0000256" key="7">
    <source>
        <dbReference type="SAM" id="MobiDB-lite"/>
    </source>
</evidence>
<keyword evidence="3 6" id="KW-0863">Zinc-finger</keyword>
<feature type="region of interest" description="Disordered" evidence="7">
    <location>
        <begin position="419"/>
        <end position="458"/>
    </location>
</feature>
<evidence type="ECO:0000256" key="6">
    <source>
        <dbReference type="PROSITE-ProRule" id="PRU00175"/>
    </source>
</evidence>
<dbReference type="Pfam" id="PF16207">
    <property type="entry name" value="RAWUL"/>
    <property type="match status" value="1"/>
</dbReference>
<dbReference type="Gene3D" id="3.10.20.90">
    <property type="entry name" value="Phosphatidylinositol 3-kinase Catalytic Subunit, Chain A, domain 1"/>
    <property type="match status" value="1"/>
</dbReference>
<sequence>MGTVVMPQAAFAFPDAVRAPVDTWNAVSTLDMLSPTFTTHTVTAAGDSNHGAHSTGNNSSSHDDGSDGDDQHYSNDRSGGQGDEHDHNDNSPSGGGGGGANDDNNGDDDEDNDNHNLDQDDQEEEEEEEEEEDDDEEEDQDKVSLVAIDPSGATKTDTAREGKRSSGSAASSPSKRAKAAMDTTRDDEGNAISQEKGEEHVGGDVDTASQHAHDAGATAPGAAITTNNSNNDPGADGDDSNDDNGDRGGVEDGGNEREGDGNNSGDDDDDDDNADGDDEGDDDDDGDEGSGDGSGDGSSDDESGSGSSSEEDDPTATVISGQTMRYNLERLNPYLMCRLCDGYLIDATTLSECLHTFCKSCIVNFFESNNSCPVCGTLAHEINPHDTLRQDRTMQTIVYKLVPGLLEDETHRRRVFEAELNGEELPSPTHDTAAGDDESNSAHETDDEEARKEAEARLKKNPELQVSFMLEPEELSEDIEKMTPRNHGAKEKLERPFVRTSAKATIMHLKKFLAHRLKLAGAEEVDVLCRGEALGKEYTIEYVLRTRWRKPSQLMLTYRPHIDVGNDRK</sequence>
<dbReference type="eggNOG" id="KOG2660">
    <property type="taxonomic scope" value="Eukaryota"/>
</dbReference>
<evidence type="ECO:0000256" key="3">
    <source>
        <dbReference type="ARBA" id="ARBA00022771"/>
    </source>
</evidence>
<feature type="compositionally biased region" description="Basic and acidic residues" evidence="7">
    <location>
        <begin position="440"/>
        <end position="458"/>
    </location>
</feature>
<feature type="compositionally biased region" description="Acidic residues" evidence="7">
    <location>
        <begin position="265"/>
        <end position="290"/>
    </location>
</feature>
<feature type="compositionally biased region" description="Basic and acidic residues" evidence="7">
    <location>
        <begin position="61"/>
        <end position="75"/>
    </location>
</feature>
<evidence type="ECO:0000256" key="1">
    <source>
        <dbReference type="ARBA" id="ARBA00004123"/>
    </source>
</evidence>
<evidence type="ECO:0000256" key="4">
    <source>
        <dbReference type="ARBA" id="ARBA00022833"/>
    </source>
</evidence>
<feature type="compositionally biased region" description="Low complexity" evidence="7">
    <location>
        <begin position="165"/>
        <end position="174"/>
    </location>
</feature>
<keyword evidence="2" id="KW-0479">Metal-binding</keyword>
<comment type="subcellular location">
    <subcellularLocation>
        <location evidence="1">Nucleus</location>
    </subcellularLocation>
</comment>
<dbReference type="EMBL" id="GL832983">
    <property type="protein sequence ID" value="EGD78512.1"/>
    <property type="molecule type" value="Genomic_DNA"/>
</dbReference>
<evidence type="ECO:0000259" key="8">
    <source>
        <dbReference type="PROSITE" id="PS50089"/>
    </source>
</evidence>
<dbReference type="PANTHER" id="PTHR45893">
    <property type="entry name" value="POLYCOMB GROUP RING FINGER PROTEIN"/>
    <property type="match status" value="1"/>
</dbReference>
<reference evidence="9" key="1">
    <citation type="submission" date="2009-08" db="EMBL/GenBank/DDBJ databases">
        <title>Annotation of Salpingoeca rosetta.</title>
        <authorList>
            <consortium name="The Broad Institute Genome Sequencing Platform"/>
            <person name="Russ C."/>
            <person name="Cuomo C."/>
            <person name="Burger G."/>
            <person name="Gray M.W."/>
            <person name="Holland P.W.H."/>
            <person name="King N."/>
            <person name="Lang F.B.F."/>
            <person name="Roger A.J."/>
            <person name="Ruiz-Trillo I."/>
            <person name="Young S.K."/>
            <person name="Zeng Q."/>
            <person name="Gargeya S."/>
            <person name="Alvarado L."/>
            <person name="Berlin A."/>
            <person name="Chapman S.B."/>
            <person name="Chen Z."/>
            <person name="Freedman E."/>
            <person name="Gellesch M."/>
            <person name="Goldberg J."/>
            <person name="Griggs A."/>
            <person name="Gujja S."/>
            <person name="Heilman E."/>
            <person name="Heiman D."/>
            <person name="Howarth C."/>
            <person name="Mehta T."/>
            <person name="Neiman D."/>
            <person name="Pearson M."/>
            <person name="Roberts A."/>
            <person name="Saif S."/>
            <person name="Shea T."/>
            <person name="Shenoy N."/>
            <person name="Sisk P."/>
            <person name="Stolte C."/>
            <person name="Sykes S."/>
            <person name="White J."/>
            <person name="Yandava C."/>
            <person name="Haas B."/>
            <person name="Nusbaum C."/>
            <person name="Birren B."/>
        </authorList>
    </citation>
    <scope>NUCLEOTIDE SEQUENCE [LARGE SCALE GENOMIC DNA]</scope>
    <source>
        <strain evidence="9">ATCC 50818</strain>
    </source>
</reference>
<evidence type="ECO:0000313" key="10">
    <source>
        <dbReference type="Proteomes" id="UP000007799"/>
    </source>
</evidence>
<dbReference type="PROSITE" id="PS50089">
    <property type="entry name" value="ZF_RING_2"/>
    <property type="match status" value="1"/>
</dbReference>
<dbReference type="GO" id="GO:0008270">
    <property type="term" value="F:zinc ion binding"/>
    <property type="evidence" value="ECO:0007669"/>
    <property type="project" value="UniProtKB-KW"/>
</dbReference>
<dbReference type="FunFam" id="3.30.40.10:FF:000033">
    <property type="entry name" value="Polycomb group RING finger protein 3"/>
    <property type="match status" value="1"/>
</dbReference>
<dbReference type="PROSITE" id="PS00518">
    <property type="entry name" value="ZF_RING_1"/>
    <property type="match status" value="1"/>
</dbReference>
<evidence type="ECO:0000256" key="5">
    <source>
        <dbReference type="ARBA" id="ARBA00023242"/>
    </source>
</evidence>
<gene>
    <name evidence="9" type="ORF">PTSG_09210</name>
</gene>
<dbReference type="KEGG" id="sre:PTSG_09210"/>
<dbReference type="GO" id="GO:0005634">
    <property type="term" value="C:nucleus"/>
    <property type="evidence" value="ECO:0007669"/>
    <property type="project" value="UniProtKB-SubCell"/>
</dbReference>
<dbReference type="CDD" id="cd16102">
    <property type="entry name" value="RAWUL_PCGF_like"/>
    <property type="match status" value="1"/>
</dbReference>
<dbReference type="InterPro" id="IPR051507">
    <property type="entry name" value="PcG_RING_finger"/>
</dbReference>
<dbReference type="RefSeq" id="XP_004989461.1">
    <property type="nucleotide sequence ID" value="XM_004989404.1"/>
</dbReference>
<dbReference type="SUPFAM" id="SSF57850">
    <property type="entry name" value="RING/U-box"/>
    <property type="match status" value="1"/>
</dbReference>
<keyword evidence="4" id="KW-0862">Zinc</keyword>
<feature type="compositionally biased region" description="Acidic residues" evidence="7">
    <location>
        <begin position="119"/>
        <end position="140"/>
    </location>
</feature>
<evidence type="ECO:0000313" key="9">
    <source>
        <dbReference type="EMBL" id="EGD78512.1"/>
    </source>
</evidence>
<dbReference type="Proteomes" id="UP000007799">
    <property type="component" value="Unassembled WGS sequence"/>
</dbReference>
<dbReference type="AlphaFoldDB" id="F2UN13"/>
<dbReference type="InterPro" id="IPR032443">
    <property type="entry name" value="RAWUL"/>
</dbReference>
<dbReference type="STRING" id="946362.F2UN13"/>
<dbReference type="Gene3D" id="3.30.40.10">
    <property type="entry name" value="Zinc/RING finger domain, C3HC4 (zinc finger)"/>
    <property type="match status" value="1"/>
</dbReference>
<dbReference type="GeneID" id="16070006"/>
<keyword evidence="5" id="KW-0539">Nucleus</keyword>
<dbReference type="Pfam" id="PF13923">
    <property type="entry name" value="zf-C3HC4_2"/>
    <property type="match status" value="1"/>
</dbReference>
<accession>F2UN13</accession>
<dbReference type="OrthoDB" id="1305878at2759"/>
<feature type="compositionally biased region" description="Basic and acidic residues" evidence="7">
    <location>
        <begin position="244"/>
        <end position="260"/>
    </location>
</feature>
<evidence type="ECO:0000256" key="2">
    <source>
        <dbReference type="ARBA" id="ARBA00022723"/>
    </source>
</evidence>
<keyword evidence="10" id="KW-1185">Reference proteome</keyword>
<dbReference type="InterPro" id="IPR001841">
    <property type="entry name" value="Znf_RING"/>
</dbReference>
<feature type="compositionally biased region" description="Low complexity" evidence="7">
    <location>
        <begin position="215"/>
        <end position="234"/>
    </location>
</feature>
<dbReference type="InterPro" id="IPR017907">
    <property type="entry name" value="Znf_RING_CS"/>
</dbReference>
<feature type="region of interest" description="Disordered" evidence="7">
    <location>
        <begin position="43"/>
        <end position="316"/>
    </location>
</feature>
<dbReference type="InterPro" id="IPR013083">
    <property type="entry name" value="Znf_RING/FYVE/PHD"/>
</dbReference>
<proteinExistence type="predicted"/>
<dbReference type="InParanoid" id="F2UN13"/>